<dbReference type="NCBIfam" id="NF009639">
    <property type="entry name" value="PRK13168.1"/>
    <property type="match status" value="1"/>
</dbReference>
<evidence type="ECO:0000256" key="8">
    <source>
        <dbReference type="ARBA" id="ARBA00023014"/>
    </source>
</evidence>
<dbReference type="InterPro" id="IPR029063">
    <property type="entry name" value="SAM-dependent_MTases_sf"/>
</dbReference>
<feature type="binding site" evidence="9">
    <location>
        <position position="162"/>
    </location>
    <ligand>
        <name>[4Fe-4S] cluster</name>
        <dbReference type="ChEBI" id="CHEBI:49883"/>
    </ligand>
</feature>
<organism evidence="12 13">
    <name type="scientific">Herbaspirillum lusitanum</name>
    <dbReference type="NCBI Taxonomy" id="213312"/>
    <lineage>
        <taxon>Bacteria</taxon>
        <taxon>Pseudomonadati</taxon>
        <taxon>Pseudomonadota</taxon>
        <taxon>Betaproteobacteria</taxon>
        <taxon>Burkholderiales</taxon>
        <taxon>Oxalobacteraceae</taxon>
        <taxon>Herbaspirillum</taxon>
    </lineage>
</organism>
<comment type="function">
    <text evidence="9">Catalyzes the formation of 5-methyl-uridine at position 1939 (m5U1939) in 23S rRNA.</text>
</comment>
<evidence type="ECO:0000256" key="1">
    <source>
        <dbReference type="ARBA" id="ARBA00022485"/>
    </source>
</evidence>
<dbReference type="InterPro" id="IPR001566">
    <property type="entry name" value="23S_rRNA_MeTrfase_RlmD"/>
</dbReference>
<dbReference type="PANTHER" id="PTHR11061">
    <property type="entry name" value="RNA M5U METHYLTRANSFERASE"/>
    <property type="match status" value="1"/>
</dbReference>
<dbReference type="GO" id="GO:0032259">
    <property type="term" value="P:methylation"/>
    <property type="evidence" value="ECO:0007669"/>
    <property type="project" value="UniProtKB-KW"/>
</dbReference>
<feature type="binding site" evidence="9">
    <location>
        <position position="353"/>
    </location>
    <ligand>
        <name>S-adenosyl-L-methionine</name>
        <dbReference type="ChEBI" id="CHEBI:59789"/>
    </ligand>
</feature>
<proteinExistence type="inferred from homology"/>
<comment type="caution">
    <text evidence="12">The sequence shown here is derived from an EMBL/GenBank/DDBJ whole genome shotgun (WGS) entry which is preliminary data.</text>
</comment>
<evidence type="ECO:0000256" key="6">
    <source>
        <dbReference type="ARBA" id="ARBA00022723"/>
    </source>
</evidence>
<keyword evidence="2 9" id="KW-0698">rRNA processing</keyword>
<dbReference type="CDD" id="cd02440">
    <property type="entry name" value="AdoMet_MTases"/>
    <property type="match status" value="1"/>
</dbReference>
<feature type="binding site" evidence="9">
    <location>
        <position position="83"/>
    </location>
    <ligand>
        <name>[4Fe-4S] cluster</name>
        <dbReference type="ChEBI" id="CHEBI:49883"/>
    </ligand>
</feature>
<evidence type="ECO:0000313" key="12">
    <source>
        <dbReference type="EMBL" id="MFL9923474.1"/>
    </source>
</evidence>
<feature type="active site" description="Nucleophile" evidence="9 10">
    <location>
        <position position="407"/>
    </location>
</feature>
<feature type="binding site" evidence="9">
    <location>
        <position position="74"/>
    </location>
    <ligand>
        <name>[4Fe-4S] cluster</name>
        <dbReference type="ChEBI" id="CHEBI:49883"/>
    </ligand>
</feature>
<keyword evidence="5 9" id="KW-0949">S-adenosyl-L-methionine</keyword>
<reference evidence="12 13" key="1">
    <citation type="journal article" date="2024" name="Chem. Sci.">
        <title>Discovery of megapolipeptins by genome mining of a Burkholderiales bacteria collection.</title>
        <authorList>
            <person name="Paulo B.S."/>
            <person name="Recchia M.J.J."/>
            <person name="Lee S."/>
            <person name="Fergusson C.H."/>
            <person name="Romanowski S.B."/>
            <person name="Hernandez A."/>
            <person name="Krull N."/>
            <person name="Liu D.Y."/>
            <person name="Cavanagh H."/>
            <person name="Bos A."/>
            <person name="Gray C.A."/>
            <person name="Murphy B.T."/>
            <person name="Linington R.G."/>
            <person name="Eustaquio A.S."/>
        </authorList>
    </citation>
    <scope>NUCLEOTIDE SEQUENCE [LARGE SCALE GENOMIC DNA]</scope>
    <source>
        <strain evidence="12 13">RL21-008-BIB-A</strain>
    </source>
</reference>
<dbReference type="Pfam" id="PF05958">
    <property type="entry name" value="tRNA_U5-meth_tr"/>
    <property type="match status" value="1"/>
</dbReference>
<dbReference type="NCBIfam" id="TIGR00479">
    <property type="entry name" value="rumA"/>
    <property type="match status" value="1"/>
</dbReference>
<keyword evidence="3 9" id="KW-0489">Methyltransferase</keyword>
<evidence type="ECO:0000256" key="3">
    <source>
        <dbReference type="ARBA" id="ARBA00022603"/>
    </source>
</evidence>
<feature type="binding site" evidence="9 10">
    <location>
        <position position="374"/>
    </location>
    <ligand>
        <name>S-adenosyl-L-methionine</name>
        <dbReference type="ChEBI" id="CHEBI:59789"/>
    </ligand>
</feature>
<evidence type="ECO:0000256" key="2">
    <source>
        <dbReference type="ARBA" id="ARBA00022552"/>
    </source>
</evidence>
<evidence type="ECO:0000259" key="11">
    <source>
        <dbReference type="PROSITE" id="PS50926"/>
    </source>
</evidence>
<dbReference type="EMBL" id="JAQQFM010000002">
    <property type="protein sequence ID" value="MFL9923474.1"/>
    <property type="molecule type" value="Genomic_DNA"/>
</dbReference>
<dbReference type="Gene3D" id="3.40.50.150">
    <property type="entry name" value="Vaccinia Virus protein VP39"/>
    <property type="match status" value="1"/>
</dbReference>
<dbReference type="RefSeq" id="WP_408155161.1">
    <property type="nucleotide sequence ID" value="NZ_JAQQFM010000002.1"/>
</dbReference>
<keyword evidence="7 9" id="KW-0408">Iron</keyword>
<keyword evidence="1 9" id="KW-0004">4Fe-4S</keyword>
<dbReference type="PROSITE" id="PS50926">
    <property type="entry name" value="TRAM"/>
    <property type="match status" value="1"/>
</dbReference>
<feature type="binding site" evidence="9">
    <location>
        <position position="80"/>
    </location>
    <ligand>
        <name>[4Fe-4S] cluster</name>
        <dbReference type="ChEBI" id="CHEBI:49883"/>
    </ligand>
</feature>
<dbReference type="InterPro" id="IPR012340">
    <property type="entry name" value="NA-bd_OB-fold"/>
</dbReference>
<sequence>MQQDIIDIKSLDMEGRGVGHLSNEDGSQGKVIFVEGALPGERVGFQSFRRKPKWEAAKLTAVHRESSQRVKPACEYFGVCGGCAMQHLEPAAQVAMKQRVLEDNLWHIGKTRAETMLRPVYGPTWGYRYRARISVRHVAKKGGVLVGFHERHSSFIADMKTCEILPPNVSQMLVPLRVLVSELSIRDGVPQIELAVGEGDKGSKVTVLVLRIMEALSAADEVKLKAFADLYRVEFWLQTKGPDTAQAYYPAQSQLHYTLPEFGIKMPFKPTDFTQVNHQINRVLVSRALRLLDVQPEDRVADLFCGLGNFTLPLATLAREVVGIEGSIALTERALENAKVNHVSEKTSFYCRNLFEAKAEDFVALGKFDRMLIDPPREGAMEICNALGDLSATQPELRPKRIVYVSCNPATLARDAGLLVQNAGYVLKLAGVVNMFPHTAHVESIAVFDLA</sequence>
<dbReference type="InterPro" id="IPR002792">
    <property type="entry name" value="TRAM_dom"/>
</dbReference>
<feature type="binding site" evidence="9">
    <location>
        <position position="309"/>
    </location>
    <ligand>
        <name>S-adenosyl-L-methionine</name>
        <dbReference type="ChEBI" id="CHEBI:59789"/>
    </ligand>
</feature>
<dbReference type="PANTHER" id="PTHR11061:SF49">
    <property type="entry name" value="23S RRNA (URACIL(1939)-C(5))-METHYLTRANSFERASE RLMD"/>
    <property type="match status" value="1"/>
</dbReference>
<name>A0ABW9A5F1_9BURK</name>
<accession>A0ABW9A5F1</accession>
<dbReference type="InterPro" id="IPR010280">
    <property type="entry name" value="U5_MeTrfase_fam"/>
</dbReference>
<feature type="binding site" evidence="9 10">
    <location>
        <position position="325"/>
    </location>
    <ligand>
        <name>S-adenosyl-L-methionine</name>
        <dbReference type="ChEBI" id="CHEBI:59789"/>
    </ligand>
</feature>
<dbReference type="PROSITE" id="PS01231">
    <property type="entry name" value="TRMA_2"/>
    <property type="match status" value="1"/>
</dbReference>
<dbReference type="Gene3D" id="2.40.50.140">
    <property type="entry name" value="Nucleic acid-binding proteins"/>
    <property type="match status" value="1"/>
</dbReference>
<dbReference type="Gene3D" id="2.40.50.1070">
    <property type="match status" value="1"/>
</dbReference>
<dbReference type="HAMAP" id="MF_01010">
    <property type="entry name" value="23SrRNA_methyltr_RlmD"/>
    <property type="match status" value="1"/>
</dbReference>
<protein>
    <recommendedName>
        <fullName evidence="9">23S rRNA (uracil(1939)-C(5))-methyltransferase RlmD</fullName>
        <ecNumber evidence="9">2.1.1.190</ecNumber>
    </recommendedName>
    <alternativeName>
        <fullName evidence="9">23S rRNA(m5U1939)-methyltransferase</fullName>
    </alternativeName>
</protein>
<gene>
    <name evidence="9 12" type="primary">rlmD</name>
    <name evidence="12" type="ORF">PQR62_04300</name>
</gene>
<feature type="binding site" evidence="9 10">
    <location>
        <position position="275"/>
    </location>
    <ligand>
        <name>S-adenosyl-L-methionine</name>
        <dbReference type="ChEBI" id="CHEBI:59789"/>
    </ligand>
</feature>
<evidence type="ECO:0000256" key="9">
    <source>
        <dbReference type="HAMAP-Rule" id="MF_01010"/>
    </source>
</evidence>
<evidence type="ECO:0000313" key="13">
    <source>
        <dbReference type="Proteomes" id="UP001629246"/>
    </source>
</evidence>
<feature type="binding site" evidence="9 10">
    <location>
        <position position="304"/>
    </location>
    <ligand>
        <name>S-adenosyl-L-methionine</name>
        <dbReference type="ChEBI" id="CHEBI:59789"/>
    </ligand>
</feature>
<keyword evidence="13" id="KW-1185">Reference proteome</keyword>
<evidence type="ECO:0000256" key="7">
    <source>
        <dbReference type="ARBA" id="ARBA00023004"/>
    </source>
</evidence>
<dbReference type="EC" id="2.1.1.190" evidence="9"/>
<comment type="similarity">
    <text evidence="9">Belongs to the class I-like SAM-binding methyltransferase superfamily. RNA M5U methyltransferase family. RlmD subfamily.</text>
</comment>
<dbReference type="Proteomes" id="UP001629246">
    <property type="component" value="Unassembled WGS sequence"/>
</dbReference>
<keyword evidence="8 9" id="KW-0411">Iron-sulfur</keyword>
<comment type="catalytic activity">
    <reaction evidence="9">
        <text>uridine(1939) in 23S rRNA + S-adenosyl-L-methionine = 5-methyluridine(1939) in 23S rRNA + S-adenosyl-L-homocysteine + H(+)</text>
        <dbReference type="Rhea" id="RHEA:42908"/>
        <dbReference type="Rhea" id="RHEA-COMP:10278"/>
        <dbReference type="Rhea" id="RHEA-COMP:10279"/>
        <dbReference type="ChEBI" id="CHEBI:15378"/>
        <dbReference type="ChEBI" id="CHEBI:57856"/>
        <dbReference type="ChEBI" id="CHEBI:59789"/>
        <dbReference type="ChEBI" id="CHEBI:65315"/>
        <dbReference type="ChEBI" id="CHEBI:74447"/>
        <dbReference type="EC" id="2.1.1.190"/>
    </reaction>
</comment>
<dbReference type="PROSITE" id="PS51687">
    <property type="entry name" value="SAM_MT_RNA_M5U"/>
    <property type="match status" value="1"/>
</dbReference>
<dbReference type="GO" id="GO:0008168">
    <property type="term" value="F:methyltransferase activity"/>
    <property type="evidence" value="ECO:0007669"/>
    <property type="project" value="UniProtKB-KW"/>
</dbReference>
<dbReference type="InterPro" id="IPR030391">
    <property type="entry name" value="MeTrfase_TrmA_CS"/>
</dbReference>
<feature type="domain" description="TRAM" evidence="11">
    <location>
        <begin position="1"/>
        <end position="61"/>
    </location>
</feature>
<keyword evidence="6 9" id="KW-0479">Metal-binding</keyword>
<dbReference type="SUPFAM" id="SSF50249">
    <property type="entry name" value="Nucleic acid-binding proteins"/>
    <property type="match status" value="1"/>
</dbReference>
<keyword evidence="4 9" id="KW-0808">Transferase</keyword>
<evidence type="ECO:0000256" key="4">
    <source>
        <dbReference type="ARBA" id="ARBA00022679"/>
    </source>
</evidence>
<dbReference type="SUPFAM" id="SSF53335">
    <property type="entry name" value="S-adenosyl-L-methionine-dependent methyltransferases"/>
    <property type="match status" value="1"/>
</dbReference>
<evidence type="ECO:0000256" key="5">
    <source>
        <dbReference type="ARBA" id="ARBA00022691"/>
    </source>
</evidence>
<evidence type="ECO:0000256" key="10">
    <source>
        <dbReference type="PROSITE-ProRule" id="PRU01024"/>
    </source>
</evidence>